<proteinExistence type="predicted"/>
<keyword evidence="1" id="KW-0472">Membrane</keyword>
<dbReference type="HOGENOM" id="CLU_3397542_0_0_11"/>
<reference evidence="3" key="1">
    <citation type="submission" date="2009-09" db="EMBL/GenBank/DDBJ databases">
        <title>The complete genome of Nakamurella multipartita DSM 44233.</title>
        <authorList>
            <consortium name="US DOE Joint Genome Institute (JGI-PGF)"/>
            <person name="Lucas S."/>
            <person name="Copeland A."/>
            <person name="Lapidus A."/>
            <person name="Glavina del Rio T."/>
            <person name="Dalin E."/>
            <person name="Tice H."/>
            <person name="Bruce D."/>
            <person name="Goodwin L."/>
            <person name="Pitluck S."/>
            <person name="Kyrpides N."/>
            <person name="Mavromatis K."/>
            <person name="Ivanova N."/>
            <person name="Ovchinnikova G."/>
            <person name="Sims D."/>
            <person name="Meincke L."/>
            <person name="Brettin T."/>
            <person name="Detter J.C."/>
            <person name="Han C."/>
            <person name="Larimer F."/>
            <person name="Land M."/>
            <person name="Hauser L."/>
            <person name="Markowitz V."/>
            <person name="Cheng J.-F."/>
            <person name="Hugenholtz P."/>
            <person name="Woyke T."/>
            <person name="Wu D."/>
            <person name="Klenk H.-P."/>
            <person name="Eisen J.A."/>
        </authorList>
    </citation>
    <scope>NUCLEOTIDE SEQUENCE [LARGE SCALE GENOMIC DNA]</scope>
    <source>
        <strain evidence="3">ATCC 700099 / DSM 44233 / CIP 104796 / JCM 9543 / NBRC 105858 / Y-104</strain>
    </source>
</reference>
<dbReference type="Proteomes" id="UP000002218">
    <property type="component" value="Chromosome"/>
</dbReference>
<name>C8XG05_NAKMY</name>
<keyword evidence="3" id="KW-1185">Reference proteome</keyword>
<evidence type="ECO:0000313" key="3">
    <source>
        <dbReference type="Proteomes" id="UP000002218"/>
    </source>
</evidence>
<gene>
    <name evidence="2" type="ordered locus">Namu_1726</name>
</gene>
<keyword evidence="1" id="KW-1133">Transmembrane helix</keyword>
<dbReference type="InParanoid" id="C8XG05"/>
<dbReference type="EMBL" id="CP001737">
    <property type="protein sequence ID" value="ACV78116.1"/>
    <property type="molecule type" value="Genomic_DNA"/>
</dbReference>
<protein>
    <submittedName>
        <fullName evidence="2">Uncharacterized protein</fullName>
    </submittedName>
</protein>
<dbReference type="AlphaFoldDB" id="C8XG05"/>
<evidence type="ECO:0000256" key="1">
    <source>
        <dbReference type="SAM" id="Phobius"/>
    </source>
</evidence>
<sequence length="31" mass="3408">MEFFSGWGTVLILAVVLVLVILAITTIFARN</sequence>
<keyword evidence="1" id="KW-0812">Transmembrane</keyword>
<dbReference type="KEGG" id="nml:Namu_1726"/>
<accession>C8XG05</accession>
<feature type="transmembrane region" description="Helical" evidence="1">
    <location>
        <begin position="6"/>
        <end position="29"/>
    </location>
</feature>
<organism evidence="2 3">
    <name type="scientific">Nakamurella multipartita (strain ATCC 700099 / DSM 44233 / CIP 104796 / JCM 9543 / NBRC 105858 / Y-104)</name>
    <name type="common">Microsphaera multipartita</name>
    <dbReference type="NCBI Taxonomy" id="479431"/>
    <lineage>
        <taxon>Bacteria</taxon>
        <taxon>Bacillati</taxon>
        <taxon>Actinomycetota</taxon>
        <taxon>Actinomycetes</taxon>
        <taxon>Nakamurellales</taxon>
        <taxon>Nakamurellaceae</taxon>
        <taxon>Nakamurella</taxon>
    </lineage>
</organism>
<evidence type="ECO:0000313" key="2">
    <source>
        <dbReference type="EMBL" id="ACV78116.1"/>
    </source>
</evidence>
<reference evidence="2 3" key="2">
    <citation type="journal article" date="2010" name="Stand. Genomic Sci.">
        <title>Complete genome sequence of Nakamurella multipartita type strain (Y-104).</title>
        <authorList>
            <person name="Tice H."/>
            <person name="Mayilraj S."/>
            <person name="Sims D."/>
            <person name="Lapidus A."/>
            <person name="Nolan M."/>
            <person name="Lucas S."/>
            <person name="Glavina Del Rio T."/>
            <person name="Copeland A."/>
            <person name="Cheng J.F."/>
            <person name="Meincke L."/>
            <person name="Bruce D."/>
            <person name="Goodwin L."/>
            <person name="Pitluck S."/>
            <person name="Ivanova N."/>
            <person name="Mavromatis K."/>
            <person name="Ovchinnikova G."/>
            <person name="Pati A."/>
            <person name="Chen A."/>
            <person name="Palaniappan K."/>
            <person name="Land M."/>
            <person name="Hauser L."/>
            <person name="Chang Y.J."/>
            <person name="Jeffries C.D."/>
            <person name="Detter J.C."/>
            <person name="Brettin T."/>
            <person name="Rohde M."/>
            <person name="Goker M."/>
            <person name="Bristow J."/>
            <person name="Eisen J.A."/>
            <person name="Markowitz V."/>
            <person name="Hugenholtz P."/>
            <person name="Kyrpides N.C."/>
            <person name="Klenk H.P."/>
            <person name="Chen F."/>
        </authorList>
    </citation>
    <scope>NUCLEOTIDE SEQUENCE [LARGE SCALE GENOMIC DNA]</scope>
    <source>
        <strain evidence="3">ATCC 700099 / DSM 44233 / CIP 104796 / JCM 9543 / NBRC 105858 / Y-104</strain>
    </source>
</reference>